<proteinExistence type="predicted"/>
<dbReference type="HOGENOM" id="CLU_067896_0_0_1"/>
<sequence length="213" mass="23623">MACGTGEVTVAVYEWWKSGRSRTHSRTRRFANLQVQGNDVSSVQSQDLDVTSDPVLDQVPKDLLIAAADPYTEAAYVERTTLPCAPLSFREISEGALPLKVSSASSIDGGRATDPPAGADPSAMCNIDMVVCSFALHLIESSSELFALLWELSTKARWLIVLAPHKKPEIKDGWGWVKWDCQSWSECRMSDRSEDIQDRVHCRVYRSVNMVST</sequence>
<protein>
    <submittedName>
        <fullName evidence="1">Uncharacterized protein</fullName>
    </submittedName>
</protein>
<organism evidence="1 2">
    <name type="scientific">Paxillus involutus ATCC 200175</name>
    <dbReference type="NCBI Taxonomy" id="664439"/>
    <lineage>
        <taxon>Eukaryota</taxon>
        <taxon>Fungi</taxon>
        <taxon>Dikarya</taxon>
        <taxon>Basidiomycota</taxon>
        <taxon>Agaricomycotina</taxon>
        <taxon>Agaricomycetes</taxon>
        <taxon>Agaricomycetidae</taxon>
        <taxon>Boletales</taxon>
        <taxon>Paxilineae</taxon>
        <taxon>Paxillaceae</taxon>
        <taxon>Paxillus</taxon>
    </lineage>
</organism>
<reference evidence="2" key="2">
    <citation type="submission" date="2015-01" db="EMBL/GenBank/DDBJ databases">
        <title>Evolutionary Origins and Diversification of the Mycorrhizal Mutualists.</title>
        <authorList>
            <consortium name="DOE Joint Genome Institute"/>
            <consortium name="Mycorrhizal Genomics Consortium"/>
            <person name="Kohler A."/>
            <person name="Kuo A."/>
            <person name="Nagy L.G."/>
            <person name="Floudas D."/>
            <person name="Copeland A."/>
            <person name="Barry K.W."/>
            <person name="Cichocki N."/>
            <person name="Veneault-Fourrey C."/>
            <person name="LaButti K."/>
            <person name="Lindquist E.A."/>
            <person name="Lipzen A."/>
            <person name="Lundell T."/>
            <person name="Morin E."/>
            <person name="Murat C."/>
            <person name="Riley R."/>
            <person name="Ohm R."/>
            <person name="Sun H."/>
            <person name="Tunlid A."/>
            <person name="Henrissat B."/>
            <person name="Grigoriev I.V."/>
            <person name="Hibbett D.S."/>
            <person name="Martin F."/>
        </authorList>
    </citation>
    <scope>NUCLEOTIDE SEQUENCE [LARGE SCALE GENOMIC DNA]</scope>
    <source>
        <strain evidence="2">ATCC 200175</strain>
    </source>
</reference>
<gene>
    <name evidence="1" type="ORF">PAXINDRAFT_164559</name>
</gene>
<name>A0A0C9TK89_PAXIN</name>
<evidence type="ECO:0000313" key="2">
    <source>
        <dbReference type="Proteomes" id="UP000053647"/>
    </source>
</evidence>
<evidence type="ECO:0000313" key="1">
    <source>
        <dbReference type="EMBL" id="KIJ07741.1"/>
    </source>
</evidence>
<accession>A0A0C9TK89</accession>
<dbReference type="EMBL" id="KN819798">
    <property type="protein sequence ID" value="KIJ07741.1"/>
    <property type="molecule type" value="Genomic_DNA"/>
</dbReference>
<dbReference type="OrthoDB" id="66144at2759"/>
<reference evidence="1 2" key="1">
    <citation type="submission" date="2014-06" db="EMBL/GenBank/DDBJ databases">
        <authorList>
            <consortium name="DOE Joint Genome Institute"/>
            <person name="Kuo A."/>
            <person name="Kohler A."/>
            <person name="Nagy L.G."/>
            <person name="Floudas D."/>
            <person name="Copeland A."/>
            <person name="Barry K.W."/>
            <person name="Cichocki N."/>
            <person name="Veneault-Fourrey C."/>
            <person name="LaButti K."/>
            <person name="Lindquist E.A."/>
            <person name="Lipzen A."/>
            <person name="Lundell T."/>
            <person name="Morin E."/>
            <person name="Murat C."/>
            <person name="Sun H."/>
            <person name="Tunlid A."/>
            <person name="Henrissat B."/>
            <person name="Grigoriev I.V."/>
            <person name="Hibbett D.S."/>
            <person name="Martin F."/>
            <person name="Nordberg H.P."/>
            <person name="Cantor M.N."/>
            <person name="Hua S.X."/>
        </authorList>
    </citation>
    <scope>NUCLEOTIDE SEQUENCE [LARGE SCALE GENOMIC DNA]</scope>
    <source>
        <strain evidence="1 2">ATCC 200175</strain>
    </source>
</reference>
<dbReference type="Proteomes" id="UP000053647">
    <property type="component" value="Unassembled WGS sequence"/>
</dbReference>
<keyword evidence="2" id="KW-1185">Reference proteome</keyword>
<dbReference type="AlphaFoldDB" id="A0A0C9TK89"/>